<proteinExistence type="predicted"/>
<feature type="domain" description="Putative plant transposon protein" evidence="2">
    <location>
        <begin position="363"/>
        <end position="491"/>
    </location>
</feature>
<dbReference type="GeneID" id="127148933"/>
<evidence type="ECO:0000259" key="2">
    <source>
        <dbReference type="Pfam" id="PF20167"/>
    </source>
</evidence>
<gene>
    <name evidence="4" type="primary">LOC127148933</name>
</gene>
<reference evidence="4" key="1">
    <citation type="submission" date="2025-08" db="UniProtKB">
        <authorList>
            <consortium name="RefSeq"/>
        </authorList>
    </citation>
    <scope>IDENTIFICATION</scope>
    <source>
        <tissue evidence="4">Stem</tissue>
    </source>
</reference>
<feature type="compositionally biased region" description="Acidic residues" evidence="1">
    <location>
        <begin position="193"/>
        <end position="205"/>
    </location>
</feature>
<dbReference type="Pfam" id="PF20167">
    <property type="entry name" value="Transposase_32"/>
    <property type="match status" value="1"/>
</dbReference>
<evidence type="ECO:0000313" key="3">
    <source>
        <dbReference type="Proteomes" id="UP001652600"/>
    </source>
</evidence>
<protein>
    <submittedName>
        <fullName evidence="4">Uncharacterized protein LOC127148933</fullName>
    </submittedName>
</protein>
<keyword evidence="3" id="KW-1185">Reference proteome</keyword>
<feature type="compositionally biased region" description="Basic and acidic residues" evidence="1">
    <location>
        <begin position="160"/>
        <end position="171"/>
    </location>
</feature>
<feature type="compositionally biased region" description="Low complexity" evidence="1">
    <location>
        <begin position="174"/>
        <end position="189"/>
    </location>
</feature>
<dbReference type="RefSeq" id="XP_050939325.1">
    <property type="nucleotide sequence ID" value="XM_051083368.1"/>
</dbReference>
<accession>A0ABM3KNE8</accession>
<evidence type="ECO:0000313" key="4">
    <source>
        <dbReference type="RefSeq" id="XP_050939325.1"/>
    </source>
</evidence>
<dbReference type="Proteomes" id="UP001652600">
    <property type="component" value="Chromosome 4"/>
</dbReference>
<feature type="region of interest" description="Disordered" evidence="1">
    <location>
        <begin position="151"/>
        <end position="285"/>
    </location>
</feature>
<name>A0ABM3KNE8_CUCME</name>
<sequence length="609" mass="66155">MVATRFKTYQSSVSSSIHNSYASSVSDSMAPSPPKTATSSKGKCYKGIPTKHSYKKIRRSVPPTKEGQHCPVPISVHCSHAGRSSKLVSPLTIKREVLEFSPPHTSRPSASSSMSEPRVFVETVVLDSDSSDSEDNVVLSTLLHCKVGFRSCQSPPREASPPKEDLSRPTDHGQSFAASSSPHASPQASLPNNEDDARDETDEDYVPGTEEMTVPEDSLTFTEDPSVSHHTRTSKPSSTEGSSEFSTPMSPHGHVGSSSCPRRPPVRGQRVISTQAGRRKIPPNVPSMPIDCVSFHSEKGAHKWKHVVKWRIADEANSFYQYNSCPVVLDLICNDGLHRTVSVVGPSDFNDSSAEKYQKVLIQVSILMSPDLLNTFLGNALSADYVVSYPTPKRLVEELTGGTFPVWPVDGQLPIALLTVKYAIIHRIGISNWIPSTHASTISTSLGLFVYLMGTGVKVNVCEFIFNHLLRHVDTFSIHIPICFPRTLSGFLLAQQPTILTPLDTIGTAPYIIPLSMRLFQGSHIQDVDAAFENAPGGTSVVAATNPIVGQPLVLSVSLVNRLLQALMAESRSLTCQISELSDRRTVLDVILCDFRRAASGSSTPSSDQ</sequence>
<feature type="compositionally biased region" description="Polar residues" evidence="1">
    <location>
        <begin position="21"/>
        <end position="41"/>
    </location>
</feature>
<feature type="compositionally biased region" description="Polar residues" evidence="1">
    <location>
        <begin position="234"/>
        <end position="249"/>
    </location>
</feature>
<feature type="region of interest" description="Disordered" evidence="1">
    <location>
        <begin position="21"/>
        <end position="46"/>
    </location>
</feature>
<evidence type="ECO:0000256" key="1">
    <source>
        <dbReference type="SAM" id="MobiDB-lite"/>
    </source>
</evidence>
<dbReference type="InterPro" id="IPR046796">
    <property type="entry name" value="Transposase_32_dom"/>
</dbReference>
<organism evidence="3 4">
    <name type="scientific">Cucumis melo</name>
    <name type="common">Muskmelon</name>
    <dbReference type="NCBI Taxonomy" id="3656"/>
    <lineage>
        <taxon>Eukaryota</taxon>
        <taxon>Viridiplantae</taxon>
        <taxon>Streptophyta</taxon>
        <taxon>Embryophyta</taxon>
        <taxon>Tracheophyta</taxon>
        <taxon>Spermatophyta</taxon>
        <taxon>Magnoliopsida</taxon>
        <taxon>eudicotyledons</taxon>
        <taxon>Gunneridae</taxon>
        <taxon>Pentapetalae</taxon>
        <taxon>rosids</taxon>
        <taxon>fabids</taxon>
        <taxon>Cucurbitales</taxon>
        <taxon>Cucurbitaceae</taxon>
        <taxon>Benincaseae</taxon>
        <taxon>Cucumis</taxon>
    </lineage>
</organism>